<evidence type="ECO:0000256" key="3">
    <source>
        <dbReference type="PROSITE-ProRule" id="PRU00708"/>
    </source>
</evidence>
<organism evidence="4">
    <name type="scientific">Zea mays</name>
    <name type="common">Maize</name>
    <dbReference type="NCBI Taxonomy" id="4577"/>
    <lineage>
        <taxon>Eukaryota</taxon>
        <taxon>Viridiplantae</taxon>
        <taxon>Streptophyta</taxon>
        <taxon>Embryophyta</taxon>
        <taxon>Tracheophyta</taxon>
        <taxon>Spermatophyta</taxon>
        <taxon>Magnoliopsida</taxon>
        <taxon>Liliopsida</taxon>
        <taxon>Poales</taxon>
        <taxon>Poaceae</taxon>
        <taxon>PACMAD clade</taxon>
        <taxon>Panicoideae</taxon>
        <taxon>Andropogonodae</taxon>
        <taxon>Andropogoneae</taxon>
        <taxon>Tripsacinae</taxon>
        <taxon>Zea</taxon>
    </lineage>
</organism>
<sequence>MDDDDVSPDARDVYVANANVSSYFAASDVASADRLFAEVSTDVADVVAWTTMVAGHVSSGGLGRARHFFDAMPERNVVFWNAMLRAYAHAGMLTEARDLFDAMPTRNAATWSCMISGLVLSGRCWEALHDQGLFGDMVRSSSIVPNEPALVSVVSACAQLQSLEHGAWVHAYAEQELQGTMSVVLASAIVDMSGNVGGIHSAIRVFAVMPMRNIYSWNAMIAGLAMNGGERQALSLSSCHGGLVFRQEHARGATPWLMGRTS</sequence>
<dbReference type="FunFam" id="1.25.40.10:FF:000793">
    <property type="entry name" value="Pentatricopeptide repeat-containing protein"/>
    <property type="match status" value="1"/>
</dbReference>
<dbReference type="Gene3D" id="1.25.40.10">
    <property type="entry name" value="Tetratricopeptide repeat domain"/>
    <property type="match status" value="2"/>
</dbReference>
<dbReference type="ExpressionAtlas" id="A0A1D6J0B9">
    <property type="expression patterns" value="baseline and differential"/>
</dbReference>
<dbReference type="Pfam" id="PF01535">
    <property type="entry name" value="PPR"/>
    <property type="match status" value="1"/>
</dbReference>
<dbReference type="InterPro" id="IPR046960">
    <property type="entry name" value="PPR_At4g14850-like_plant"/>
</dbReference>
<keyword evidence="1" id="KW-0677">Repeat</keyword>
<dbReference type="EMBL" id="CM000786">
    <property type="protein sequence ID" value="AQK41532.1"/>
    <property type="molecule type" value="Genomic_DNA"/>
</dbReference>
<protein>
    <submittedName>
        <fullName evidence="4">Pentatricopeptide repeat-containing protein</fullName>
    </submittedName>
</protein>
<accession>A0A1D6J0B9</accession>
<keyword evidence="2" id="KW-0809">Transit peptide</keyword>
<dbReference type="GO" id="GO:0009451">
    <property type="term" value="P:RNA modification"/>
    <property type="evidence" value="ECO:0007669"/>
    <property type="project" value="InterPro"/>
</dbReference>
<dbReference type="FunFam" id="1.25.40.10:FF:002098">
    <property type="entry name" value="Pentatricopeptide repeat-containing protein"/>
    <property type="match status" value="1"/>
</dbReference>
<dbReference type="NCBIfam" id="TIGR00756">
    <property type="entry name" value="PPR"/>
    <property type="match status" value="1"/>
</dbReference>
<dbReference type="InterPro" id="IPR002885">
    <property type="entry name" value="PPR_rpt"/>
</dbReference>
<dbReference type="OrthoDB" id="330671at2759"/>
<dbReference type="GO" id="GO:0003723">
    <property type="term" value="F:RNA binding"/>
    <property type="evidence" value="ECO:0007669"/>
    <property type="project" value="InterPro"/>
</dbReference>
<dbReference type="PANTHER" id="PTHR47926:SF463">
    <property type="entry name" value="PENTATRICOPEPTIDE REPEAT-CONTAINING PROTEIN"/>
    <property type="match status" value="1"/>
</dbReference>
<proteinExistence type="predicted"/>
<evidence type="ECO:0000256" key="1">
    <source>
        <dbReference type="ARBA" id="ARBA00022737"/>
    </source>
</evidence>
<reference evidence="4" key="1">
    <citation type="submission" date="2015-12" db="EMBL/GenBank/DDBJ databases">
        <title>Update maize B73 reference genome by single molecule sequencing technologies.</title>
        <authorList>
            <consortium name="Maize Genome Sequencing Project"/>
            <person name="Ware D."/>
        </authorList>
    </citation>
    <scope>NUCLEOTIDE SEQUENCE</scope>
    <source>
        <tissue evidence="4">Seedling</tissue>
    </source>
</reference>
<dbReference type="AlphaFoldDB" id="A0A1D6J0B9"/>
<feature type="repeat" description="PPR" evidence="3">
    <location>
        <begin position="76"/>
        <end position="110"/>
    </location>
</feature>
<dbReference type="SMR" id="A0A1D6J0B9"/>
<gene>
    <name evidence="4" type="ORF">ZEAMMB73_Zm00001d024586</name>
</gene>
<dbReference type="KEGG" id="zma:103642555"/>
<evidence type="ECO:0000313" key="4">
    <source>
        <dbReference type="EMBL" id="AQK41532.1"/>
    </source>
</evidence>
<dbReference type="Pfam" id="PF13041">
    <property type="entry name" value="PPR_2"/>
    <property type="match status" value="1"/>
</dbReference>
<dbReference type="PROSITE" id="PS51375">
    <property type="entry name" value="PPR"/>
    <property type="match status" value="1"/>
</dbReference>
<dbReference type="PANTHER" id="PTHR47926">
    <property type="entry name" value="PENTATRICOPEPTIDE REPEAT-CONTAINING PROTEIN"/>
    <property type="match status" value="1"/>
</dbReference>
<evidence type="ECO:0000256" key="2">
    <source>
        <dbReference type="ARBA" id="ARBA00022946"/>
    </source>
</evidence>
<dbReference type="InParanoid" id="A0A1D6J0B9"/>
<dbReference type="InterPro" id="IPR011990">
    <property type="entry name" value="TPR-like_helical_dom_sf"/>
</dbReference>
<name>A0A1D6J0B9_MAIZE</name>
<dbReference type="OMA" id="ATNCHYL"/>